<evidence type="ECO:0000313" key="6">
    <source>
        <dbReference type="Proteomes" id="UP000233469"/>
    </source>
</evidence>
<evidence type="ECO:0000313" key="5">
    <source>
        <dbReference type="EMBL" id="PKK67133.1"/>
    </source>
</evidence>
<accession>A0A2N1MZP7</accession>
<reference evidence="5 6" key="2">
    <citation type="submission" date="2017-10" db="EMBL/GenBank/DDBJ databases">
        <title>Extensive intraspecific genome diversity in a model arbuscular mycorrhizal fungus.</title>
        <authorList>
            <person name="Chen E.C.H."/>
            <person name="Morin E."/>
            <person name="Baudet D."/>
            <person name="Noel J."/>
            <person name="Ndikumana S."/>
            <person name="Charron P."/>
            <person name="St-Onge C."/>
            <person name="Giorgi J."/>
            <person name="Grigoriev I.V."/>
            <person name="Roux C."/>
            <person name="Martin F.M."/>
            <person name="Corradi N."/>
        </authorList>
    </citation>
    <scope>NUCLEOTIDE SEQUENCE [LARGE SCALE GENOMIC DNA]</scope>
    <source>
        <strain evidence="5 6">C2</strain>
    </source>
</reference>
<keyword evidence="3" id="KW-0812">Transmembrane</keyword>
<evidence type="ECO:0000259" key="4">
    <source>
        <dbReference type="Pfam" id="PF00561"/>
    </source>
</evidence>
<dbReference type="InterPro" id="IPR000639">
    <property type="entry name" value="Epox_hydrolase-like"/>
</dbReference>
<organism evidence="5 6">
    <name type="scientific">Rhizophagus irregularis</name>
    <dbReference type="NCBI Taxonomy" id="588596"/>
    <lineage>
        <taxon>Eukaryota</taxon>
        <taxon>Fungi</taxon>
        <taxon>Fungi incertae sedis</taxon>
        <taxon>Mucoromycota</taxon>
        <taxon>Glomeromycotina</taxon>
        <taxon>Glomeromycetes</taxon>
        <taxon>Glomerales</taxon>
        <taxon>Glomeraceae</taxon>
        <taxon>Rhizophagus</taxon>
    </lineage>
</organism>
<dbReference type="VEuPathDB" id="FungiDB:RhiirA1_489911"/>
<keyword evidence="1 5" id="KW-0378">Hydrolase</keyword>
<reference evidence="5 6" key="1">
    <citation type="submission" date="2016-04" db="EMBL/GenBank/DDBJ databases">
        <title>Genome analyses suggest a sexual origin of heterokaryosis in a supposedly ancient asexual fungus.</title>
        <authorList>
            <person name="Ropars J."/>
            <person name="Sedzielewska K."/>
            <person name="Noel J."/>
            <person name="Charron P."/>
            <person name="Farinelli L."/>
            <person name="Marton T."/>
            <person name="Kruger M."/>
            <person name="Pelin A."/>
            <person name="Brachmann A."/>
            <person name="Corradi N."/>
        </authorList>
    </citation>
    <scope>NUCLEOTIDE SEQUENCE [LARGE SCALE GENOMIC DNA]</scope>
    <source>
        <strain evidence="5 6">C2</strain>
    </source>
</reference>
<dbReference type="GO" id="GO:0016787">
    <property type="term" value="F:hydrolase activity"/>
    <property type="evidence" value="ECO:0007669"/>
    <property type="project" value="UniProtKB-KW"/>
</dbReference>
<evidence type="ECO:0000256" key="2">
    <source>
        <dbReference type="ARBA" id="ARBA00038334"/>
    </source>
</evidence>
<evidence type="ECO:0000256" key="3">
    <source>
        <dbReference type="SAM" id="Phobius"/>
    </source>
</evidence>
<dbReference type="Proteomes" id="UP000233469">
    <property type="component" value="Unassembled WGS sequence"/>
</dbReference>
<dbReference type="InterPro" id="IPR029058">
    <property type="entry name" value="AB_hydrolase_fold"/>
</dbReference>
<comment type="caution">
    <text evidence="5">The sequence shown here is derived from an EMBL/GenBank/DDBJ whole genome shotgun (WGS) entry which is preliminary data.</text>
</comment>
<dbReference type="AlphaFoldDB" id="A0A2N1MZP7"/>
<keyword evidence="3" id="KW-0472">Membrane</keyword>
<proteinExistence type="inferred from homology"/>
<feature type="transmembrane region" description="Helical" evidence="3">
    <location>
        <begin position="15"/>
        <end position="33"/>
    </location>
</feature>
<evidence type="ECO:0000256" key="1">
    <source>
        <dbReference type="ARBA" id="ARBA00022801"/>
    </source>
</evidence>
<dbReference type="SUPFAM" id="SSF53474">
    <property type="entry name" value="alpha/beta-Hydrolases"/>
    <property type="match status" value="1"/>
</dbReference>
<keyword evidence="3" id="KW-1133">Transmembrane helix</keyword>
<dbReference type="VEuPathDB" id="FungiDB:FUN_025688"/>
<dbReference type="PANTHER" id="PTHR43329">
    <property type="entry name" value="EPOXIDE HYDROLASE"/>
    <property type="match status" value="1"/>
</dbReference>
<dbReference type="VEuPathDB" id="FungiDB:RhiirFUN_025100"/>
<dbReference type="EMBL" id="LLXL01001003">
    <property type="protein sequence ID" value="PKK67133.1"/>
    <property type="molecule type" value="Genomic_DNA"/>
</dbReference>
<comment type="similarity">
    <text evidence="2">Belongs to the AB hydrolase superfamily. Epoxide hydrolase family.</text>
</comment>
<dbReference type="Pfam" id="PF00561">
    <property type="entry name" value="Abhydrolase_1"/>
    <property type="match status" value="1"/>
</dbReference>
<protein>
    <submittedName>
        <fullName evidence="5">Alpha/beta-hydrolase</fullName>
    </submittedName>
</protein>
<dbReference type="PRINTS" id="PR00412">
    <property type="entry name" value="EPOXHYDRLASE"/>
</dbReference>
<name>A0A2N1MZP7_9GLOM</name>
<gene>
    <name evidence="5" type="ORF">RhiirC2_5371</name>
</gene>
<sequence>MLSLHKIENIAKLMFDYYLGIFWLIFLVCIPLLKDIIVKRKDVFTVKDRSSYESRLYTECSDFVNHQTLKLEGKTFHYVEVGDVSKPLILFLHGFPQFWYAWRHQLRGLQDMDYHLVAIDMRGAGGSYKPCEVRHYKASLLLTDIREIIQKLSSNGRAACIIGHDWGSLIAWQAAAQSWEWDQYQDQSGYVDRLIILNGPHMAIFYQNFHSRLIDFIHYRNLKSLIRNPMSTFALSWQKFRPCINQLLGIYYTYIFGLSRPIGETWLLLRDLEIYDEIFRIIPKETMSEEDINIYKAISCADNHASLTGGLNYYRGDAINGFFKEQERRGIKQPGFIGIPTLVIWGDKDPTMHKDLSLSNLGKLVSNLKIVNFPEANHFIQEECPDKVNDLIRKFITSQGNFQDLDENIES</sequence>
<dbReference type="Gene3D" id="3.40.50.1820">
    <property type="entry name" value="alpha/beta hydrolase"/>
    <property type="match status" value="1"/>
</dbReference>
<feature type="domain" description="AB hydrolase-1" evidence="4">
    <location>
        <begin position="87"/>
        <end position="199"/>
    </location>
</feature>
<dbReference type="InterPro" id="IPR000073">
    <property type="entry name" value="AB_hydrolase_1"/>
</dbReference>